<sequence length="228" mass="25866">MSWLIKSSIGRKLIMSISGLFLVLFLMFHSLMNFVVILSADAYNTIASLLGANWYALIATGILALGFIIHIIYASILTLQNQKARGSNKYAVSQPQKNVSWASKNMFVLGTIILGFLVLHLIHFWSKMQLVELMHGHNYAAAGFHDPTDGAYFIRELFTQPLYSIIYIVWLVAIWFHLTHGFWSAMQTLGWNNRIWLPRLKTLSYVVATIICLLFISVPVYYLLGFGA</sequence>
<feature type="transmembrane region" description="Helical" evidence="1">
    <location>
        <begin position="203"/>
        <end position="224"/>
    </location>
</feature>
<accession>A0A645AAI3</accession>
<reference evidence="2" key="1">
    <citation type="submission" date="2019-08" db="EMBL/GenBank/DDBJ databases">
        <authorList>
            <person name="Kucharzyk K."/>
            <person name="Murdoch R.W."/>
            <person name="Higgins S."/>
            <person name="Loffler F."/>
        </authorList>
    </citation>
    <scope>NUCLEOTIDE SEQUENCE</scope>
</reference>
<comment type="caution">
    <text evidence="2">The sequence shown here is derived from an EMBL/GenBank/DDBJ whole genome shotgun (WGS) entry which is preliminary data.</text>
</comment>
<protein>
    <recommendedName>
        <fullName evidence="3">Succinate dehydrogenase/fumarate reductase cytochrome b subunit</fullName>
    </recommendedName>
</protein>
<evidence type="ECO:0000313" key="2">
    <source>
        <dbReference type="EMBL" id="MPM50229.1"/>
    </source>
</evidence>
<evidence type="ECO:0008006" key="3">
    <source>
        <dbReference type="Google" id="ProtNLM"/>
    </source>
</evidence>
<dbReference type="SUPFAM" id="SSF81343">
    <property type="entry name" value="Fumarate reductase respiratory complex transmembrane subunits"/>
    <property type="match status" value="1"/>
</dbReference>
<feature type="transmembrane region" description="Helical" evidence="1">
    <location>
        <begin position="106"/>
        <end position="125"/>
    </location>
</feature>
<evidence type="ECO:0000256" key="1">
    <source>
        <dbReference type="SAM" id="Phobius"/>
    </source>
</evidence>
<dbReference type="CDD" id="cd03498">
    <property type="entry name" value="SQR_TypeB_2_TM"/>
    <property type="match status" value="1"/>
</dbReference>
<keyword evidence="1" id="KW-0472">Membrane</keyword>
<gene>
    <name evidence="2" type="ORF">SDC9_96965</name>
</gene>
<organism evidence="2">
    <name type="scientific">bioreactor metagenome</name>
    <dbReference type="NCBI Taxonomy" id="1076179"/>
    <lineage>
        <taxon>unclassified sequences</taxon>
        <taxon>metagenomes</taxon>
        <taxon>ecological metagenomes</taxon>
    </lineage>
</organism>
<dbReference type="NCBIfam" id="TIGR02046">
    <property type="entry name" value="sdhC_b558_fam"/>
    <property type="match status" value="1"/>
</dbReference>
<dbReference type="GO" id="GO:0016020">
    <property type="term" value="C:membrane"/>
    <property type="evidence" value="ECO:0007669"/>
    <property type="project" value="InterPro"/>
</dbReference>
<dbReference type="Gene3D" id="1.20.1300.10">
    <property type="entry name" value="Fumarate reductase/succinate dehydrogenase, transmembrane subunit"/>
    <property type="match status" value="1"/>
</dbReference>
<keyword evidence="1" id="KW-1133">Transmembrane helix</keyword>
<name>A0A645AAI3_9ZZZZ</name>
<dbReference type="InterPro" id="IPR011138">
    <property type="entry name" value="Cytochrome_b-558"/>
</dbReference>
<dbReference type="InterPro" id="IPR034804">
    <property type="entry name" value="SQR/QFR_C/D"/>
</dbReference>
<feature type="transmembrane region" description="Helical" evidence="1">
    <location>
        <begin position="52"/>
        <end position="79"/>
    </location>
</feature>
<dbReference type="EMBL" id="VSSQ01012874">
    <property type="protein sequence ID" value="MPM50229.1"/>
    <property type="molecule type" value="Genomic_DNA"/>
</dbReference>
<dbReference type="AlphaFoldDB" id="A0A645AAI3"/>
<feature type="transmembrane region" description="Helical" evidence="1">
    <location>
        <begin position="162"/>
        <end position="183"/>
    </location>
</feature>
<proteinExistence type="predicted"/>
<keyword evidence="1" id="KW-0812">Transmembrane</keyword>
<feature type="transmembrane region" description="Helical" evidence="1">
    <location>
        <begin position="20"/>
        <end position="40"/>
    </location>
</feature>